<dbReference type="InterPro" id="IPR035906">
    <property type="entry name" value="MetI-like_sf"/>
</dbReference>
<accession>A0A502G886</accession>
<dbReference type="GO" id="GO:0005886">
    <property type="term" value="C:plasma membrane"/>
    <property type="evidence" value="ECO:0007669"/>
    <property type="project" value="UniProtKB-SubCell"/>
</dbReference>
<feature type="transmembrane region" description="Helical" evidence="8">
    <location>
        <begin position="218"/>
        <end position="240"/>
    </location>
</feature>
<dbReference type="GO" id="GO:0055085">
    <property type="term" value="P:transmembrane transport"/>
    <property type="evidence" value="ECO:0007669"/>
    <property type="project" value="InterPro"/>
</dbReference>
<feature type="transmembrane region" description="Helical" evidence="8">
    <location>
        <begin position="41"/>
        <end position="64"/>
    </location>
</feature>
<dbReference type="InterPro" id="IPR000515">
    <property type="entry name" value="MetI-like"/>
</dbReference>
<organism evidence="10 11">
    <name type="scientific">Muricoccus nepalensis</name>
    <dbReference type="NCBI Taxonomy" id="1854500"/>
    <lineage>
        <taxon>Bacteria</taxon>
        <taxon>Pseudomonadati</taxon>
        <taxon>Pseudomonadota</taxon>
        <taxon>Alphaproteobacteria</taxon>
        <taxon>Acetobacterales</taxon>
        <taxon>Roseomonadaceae</taxon>
        <taxon>Muricoccus</taxon>
    </lineage>
</organism>
<evidence type="ECO:0000256" key="6">
    <source>
        <dbReference type="ARBA" id="ARBA00022989"/>
    </source>
</evidence>
<feature type="transmembrane region" description="Helical" evidence="8">
    <location>
        <begin position="368"/>
        <end position="389"/>
    </location>
</feature>
<comment type="similarity">
    <text evidence="8">Belongs to the binding-protein-dependent transport system permease family.</text>
</comment>
<comment type="caution">
    <text evidence="10">The sequence shown here is derived from an EMBL/GenBank/DDBJ whole genome shotgun (WGS) entry which is preliminary data.</text>
</comment>
<proteinExistence type="inferred from homology"/>
<keyword evidence="2 8" id="KW-0813">Transport</keyword>
<keyword evidence="6 8" id="KW-1133">Transmembrane helix</keyword>
<keyword evidence="7 8" id="KW-0472">Membrane</keyword>
<protein>
    <submittedName>
        <fullName evidence="10">Iron ABC transporter permease</fullName>
    </submittedName>
</protein>
<dbReference type="AlphaFoldDB" id="A0A502G886"/>
<feature type="transmembrane region" description="Helical" evidence="8">
    <location>
        <begin position="322"/>
        <end position="348"/>
    </location>
</feature>
<evidence type="ECO:0000259" key="9">
    <source>
        <dbReference type="PROSITE" id="PS50928"/>
    </source>
</evidence>
<evidence type="ECO:0000256" key="8">
    <source>
        <dbReference type="RuleBase" id="RU363032"/>
    </source>
</evidence>
<dbReference type="PANTHER" id="PTHR43357:SF3">
    <property type="entry name" value="FE(3+)-TRANSPORT SYSTEM PERMEASE PROTEIN FBPB 2"/>
    <property type="match status" value="1"/>
</dbReference>
<keyword evidence="5 8" id="KW-0812">Transmembrane</keyword>
<dbReference type="EMBL" id="RCZP01000006">
    <property type="protein sequence ID" value="TPG58109.1"/>
    <property type="molecule type" value="Genomic_DNA"/>
</dbReference>
<evidence type="ECO:0000313" key="11">
    <source>
        <dbReference type="Proteomes" id="UP000317078"/>
    </source>
</evidence>
<evidence type="ECO:0000256" key="7">
    <source>
        <dbReference type="ARBA" id="ARBA00023136"/>
    </source>
</evidence>
<evidence type="ECO:0000256" key="4">
    <source>
        <dbReference type="ARBA" id="ARBA00022519"/>
    </source>
</evidence>
<dbReference type="Pfam" id="PF00528">
    <property type="entry name" value="BPD_transp_1"/>
    <property type="match status" value="1"/>
</dbReference>
<feature type="domain" description="ABC transmembrane type-1" evidence="9">
    <location>
        <begin position="85"/>
        <end position="290"/>
    </location>
</feature>
<name>A0A502G886_9PROT</name>
<feature type="transmembrane region" description="Helical" evidence="8">
    <location>
        <begin position="410"/>
        <end position="432"/>
    </location>
</feature>
<feature type="transmembrane region" description="Helical" evidence="8">
    <location>
        <begin position="555"/>
        <end position="580"/>
    </location>
</feature>
<dbReference type="PANTHER" id="PTHR43357">
    <property type="entry name" value="INNER MEMBRANE ABC TRANSPORTER PERMEASE PROTEIN YDCV"/>
    <property type="match status" value="1"/>
</dbReference>
<keyword evidence="3" id="KW-1003">Cell membrane</keyword>
<evidence type="ECO:0000256" key="2">
    <source>
        <dbReference type="ARBA" id="ARBA00022448"/>
    </source>
</evidence>
<feature type="transmembrane region" description="Helical" evidence="8">
    <location>
        <begin position="496"/>
        <end position="518"/>
    </location>
</feature>
<reference evidence="10 11" key="1">
    <citation type="journal article" date="2019" name="Environ. Microbiol.">
        <title>Species interactions and distinct microbial communities in high Arctic permafrost affected cryosols are associated with the CH4 and CO2 gas fluxes.</title>
        <authorList>
            <person name="Altshuler I."/>
            <person name="Hamel J."/>
            <person name="Turney S."/>
            <person name="Magnuson E."/>
            <person name="Levesque R."/>
            <person name="Greer C."/>
            <person name="Whyte L.G."/>
        </authorList>
    </citation>
    <scope>NUCLEOTIDE SEQUENCE [LARGE SCALE GENOMIC DNA]</scope>
    <source>
        <strain evidence="10 11">S9.3B</strain>
    </source>
</reference>
<sequence>MSSHLGRAPALPAGLGAARRAAPAGPVAPCGPRPGLRRVALGLRLGAALGVLLVALPVVALAFAAARGSGDLWPHLIRYVLPEAAVETALLLAGVGAVAVGVGTGTAWLVTSYRFPGRKTLAWALVLPLAMPAYVAAYAWLDVLHPASAVQSGLRALLGLTDPRAIPLPEIRSLPGCIMVMGTVLYPYVYLAARAAFLTQGPDMLRAGRAMGAGGWRLFLSVGLPMAWPAVMAGAALALLETLNDVGAAEFLGVRTLTVSVYVTWITRSSLEGAAQIALVLLAAVAAVLALEGWGRSRSREARAVQDALPPDLRPMPAGLGLLALLGGAVPVLLGFVTPASYLLWAAWRRVAEFGLPAELGTWIANSATLAAIATLLVLPAALLLAFGARTGQGAEPGARPGLDAALLRASLLGYALPGGIAAVGLIIAFGGLDDALETLGALAPPPLSGTLSALILAYFVRFLAIPASGLDAAYGRIRREVDWSARAMGAGPGRILARVHLPMLLPALLAAALLVFLDAMKELPATLLLRPFNRETLATALYGEAARGTYEEGAVAALALVVVGLPVIALMVAGGRAAAAAAQRPGRRSRPPA</sequence>
<dbReference type="OrthoDB" id="9790211at2"/>
<dbReference type="CDD" id="cd06261">
    <property type="entry name" value="TM_PBP2"/>
    <property type="match status" value="1"/>
</dbReference>
<keyword evidence="4" id="KW-0997">Cell inner membrane</keyword>
<evidence type="ECO:0000256" key="5">
    <source>
        <dbReference type="ARBA" id="ARBA00022692"/>
    </source>
</evidence>
<feature type="transmembrane region" description="Helical" evidence="8">
    <location>
        <begin position="121"/>
        <end position="141"/>
    </location>
</feature>
<dbReference type="Gene3D" id="1.10.3720.10">
    <property type="entry name" value="MetI-like"/>
    <property type="match status" value="2"/>
</dbReference>
<feature type="domain" description="ABC transmembrane type-1" evidence="9">
    <location>
        <begin position="364"/>
        <end position="574"/>
    </location>
</feature>
<feature type="transmembrane region" description="Helical" evidence="8">
    <location>
        <begin position="84"/>
        <end position="109"/>
    </location>
</feature>
<evidence type="ECO:0000256" key="1">
    <source>
        <dbReference type="ARBA" id="ARBA00004429"/>
    </source>
</evidence>
<dbReference type="Proteomes" id="UP000317078">
    <property type="component" value="Unassembled WGS sequence"/>
</dbReference>
<feature type="transmembrane region" description="Helical" evidence="8">
    <location>
        <begin position="273"/>
        <end position="291"/>
    </location>
</feature>
<gene>
    <name evidence="10" type="ORF">EAH89_09095</name>
</gene>
<dbReference type="RefSeq" id="WP_140882486.1">
    <property type="nucleotide sequence ID" value="NZ_RCZP01000006.1"/>
</dbReference>
<dbReference type="SUPFAM" id="SSF161098">
    <property type="entry name" value="MetI-like"/>
    <property type="match status" value="2"/>
</dbReference>
<keyword evidence="11" id="KW-1185">Reference proteome</keyword>
<dbReference type="PROSITE" id="PS50928">
    <property type="entry name" value="ABC_TM1"/>
    <property type="match status" value="2"/>
</dbReference>
<feature type="transmembrane region" description="Helical" evidence="8">
    <location>
        <begin position="173"/>
        <end position="197"/>
    </location>
</feature>
<evidence type="ECO:0000313" key="10">
    <source>
        <dbReference type="EMBL" id="TPG58109.1"/>
    </source>
</evidence>
<comment type="subcellular location">
    <subcellularLocation>
        <location evidence="1">Cell inner membrane</location>
        <topology evidence="1">Multi-pass membrane protein</topology>
    </subcellularLocation>
    <subcellularLocation>
        <location evidence="8">Cell membrane</location>
        <topology evidence="8">Multi-pass membrane protein</topology>
    </subcellularLocation>
</comment>
<evidence type="ECO:0000256" key="3">
    <source>
        <dbReference type="ARBA" id="ARBA00022475"/>
    </source>
</evidence>
<feature type="transmembrane region" description="Helical" evidence="8">
    <location>
        <begin position="452"/>
        <end position="475"/>
    </location>
</feature>